<sequence>MIIPKIPIVIGVTGHRHLREDETEMLRRKIREIFTFLREHYPDTPLQILSPLAEGADRLVAQEALRLKQEGHPDIHLIAPLPLPREAYEKDFKTPEVQKEFEDLLTQVEAEDCFELPYLEGNTRENTAEHGLPRNRQYGFVGAYIARHSHILIALWDGRHDHANIGGTSQVVHFRLFGDMNELPEEYKPRANPLDFIDTGSVCHIKVSRRPKPRTDDASPRTEPFFDAGEIRIRFPGKEDPEIKLTALRSPIFEALNNFNKDAAIYSHSSNSVRIRKRIVEILTRPFGFINKHPKLRNFIINTLSQDDQETPRDPQALKLPKRIVSEDVHDRFQKGLKHMSEVYEGASKMSIYCHNLADKAMMGIFILGLLMVFAIEVYSNPPWTDARPAALLLAYYLCFALAFVLYLFVFWRKYHNRYLDYRALAEALRVQIFWQLSGIRKSVADFYSRKHRKEMEWIRSGIRALCTYNWVADQENIEIVTRYWVDNQSRYFRENSEKNRRHHKIMKWSATILFSLGLLTGLFLIIFPHGPGMEKTLIILMVFFPALGAAAGGYAEKMGFDFHSKQYETMSRIFTRAKTALKAHSERSSDMLTGFEEGDPGHREEILTALGINNSKERQEMLTNFDEADIRERMEILANIRNVRSREILTELGKAALEENSDWVLLHRERPVELPK</sequence>
<feature type="transmembrane region" description="Helical" evidence="1">
    <location>
        <begin position="391"/>
        <end position="412"/>
    </location>
</feature>
<feature type="transmembrane region" description="Helical" evidence="1">
    <location>
        <begin position="509"/>
        <end position="531"/>
    </location>
</feature>
<feature type="transmembrane region" description="Helical" evidence="1">
    <location>
        <begin position="537"/>
        <end position="556"/>
    </location>
</feature>
<name>A0A975C100_9BACT</name>
<keyword evidence="3" id="KW-1185">Reference proteome</keyword>
<feature type="transmembrane region" description="Helical" evidence="1">
    <location>
        <begin position="361"/>
        <end position="379"/>
    </location>
</feature>
<evidence type="ECO:0008006" key="4">
    <source>
        <dbReference type="Google" id="ProtNLM"/>
    </source>
</evidence>
<dbReference type="SUPFAM" id="SSF102405">
    <property type="entry name" value="MCP/YpsA-like"/>
    <property type="match status" value="1"/>
</dbReference>
<gene>
    <name evidence="2" type="ORF">dnm_100650</name>
</gene>
<dbReference type="KEGG" id="dmm:dnm_100650"/>
<keyword evidence="1" id="KW-1133">Transmembrane helix</keyword>
<dbReference type="Proteomes" id="UP000663722">
    <property type="component" value="Chromosome"/>
</dbReference>
<evidence type="ECO:0000256" key="1">
    <source>
        <dbReference type="SAM" id="Phobius"/>
    </source>
</evidence>
<organism evidence="2 3">
    <name type="scientific">Desulfonema magnum</name>
    <dbReference type="NCBI Taxonomy" id="45655"/>
    <lineage>
        <taxon>Bacteria</taxon>
        <taxon>Pseudomonadati</taxon>
        <taxon>Thermodesulfobacteriota</taxon>
        <taxon>Desulfobacteria</taxon>
        <taxon>Desulfobacterales</taxon>
        <taxon>Desulfococcaceae</taxon>
        <taxon>Desulfonema</taxon>
    </lineage>
</organism>
<evidence type="ECO:0000313" key="2">
    <source>
        <dbReference type="EMBL" id="QTA93955.1"/>
    </source>
</evidence>
<dbReference type="Gene3D" id="3.40.50.450">
    <property type="match status" value="1"/>
</dbReference>
<protein>
    <recommendedName>
        <fullName evidence="4">SMODS and SLOG-associating 2TM effector domain-containing protein</fullName>
    </recommendedName>
</protein>
<dbReference type="RefSeq" id="WP_207680651.1">
    <property type="nucleotide sequence ID" value="NZ_CP061800.1"/>
</dbReference>
<dbReference type="EMBL" id="CP061800">
    <property type="protein sequence ID" value="QTA93955.1"/>
    <property type="molecule type" value="Genomic_DNA"/>
</dbReference>
<evidence type="ECO:0000313" key="3">
    <source>
        <dbReference type="Proteomes" id="UP000663722"/>
    </source>
</evidence>
<keyword evidence="1" id="KW-0812">Transmembrane</keyword>
<reference evidence="2" key="1">
    <citation type="journal article" date="2021" name="Microb. Physiol.">
        <title>Proteogenomic Insights into the Physiology of Marine, Sulfate-Reducing, Filamentous Desulfonema limicola and Desulfonema magnum.</title>
        <authorList>
            <person name="Schnaars V."/>
            <person name="Wohlbrand L."/>
            <person name="Scheve S."/>
            <person name="Hinrichs C."/>
            <person name="Reinhardt R."/>
            <person name="Rabus R."/>
        </authorList>
    </citation>
    <scope>NUCLEOTIDE SEQUENCE</scope>
    <source>
        <strain evidence="2">4be13</strain>
    </source>
</reference>
<accession>A0A975C100</accession>
<keyword evidence="1" id="KW-0472">Membrane</keyword>
<dbReference type="AlphaFoldDB" id="A0A975C100"/>
<proteinExistence type="predicted"/>